<dbReference type="GO" id="GO:0016740">
    <property type="term" value="F:transferase activity"/>
    <property type="evidence" value="ECO:0007669"/>
    <property type="project" value="InterPro"/>
</dbReference>
<dbReference type="KEGG" id="daa:AKL17_2081"/>
<evidence type="ECO:0000313" key="3">
    <source>
        <dbReference type="Proteomes" id="UP000076128"/>
    </source>
</evidence>
<evidence type="ECO:0000259" key="1">
    <source>
        <dbReference type="Pfam" id="PF09037"/>
    </source>
</evidence>
<accession>A0A159Z2M1</accession>
<dbReference type="AlphaFoldDB" id="A0A159Z2M1"/>
<dbReference type="InterPro" id="IPR015124">
    <property type="entry name" value="Stf0"/>
</dbReference>
<dbReference type="EMBL" id="CP012661">
    <property type="protein sequence ID" value="AMY69327.1"/>
    <property type="molecule type" value="Genomic_DNA"/>
</dbReference>
<dbReference type="PATRIC" id="fig|1335048.3.peg.2170"/>
<gene>
    <name evidence="2" type="ORF">AKL17_2081</name>
</gene>
<dbReference type="InterPro" id="IPR024628">
    <property type="entry name" value="Sulfotransferase_Stf0_dom"/>
</dbReference>
<dbReference type="Proteomes" id="UP000076128">
    <property type="component" value="Chromosome"/>
</dbReference>
<feature type="domain" description="Sulphotransferase Stf0" evidence="1">
    <location>
        <begin position="9"/>
        <end position="252"/>
    </location>
</feature>
<dbReference type="RefSeq" id="WP_066812960.1">
    <property type="nucleotide sequence ID" value="NZ_CP012661.1"/>
</dbReference>
<proteinExistence type="predicted"/>
<dbReference type="SUPFAM" id="SSF52540">
    <property type="entry name" value="P-loop containing nucleoside triphosphate hydrolases"/>
    <property type="match status" value="1"/>
</dbReference>
<dbReference type="InterPro" id="IPR027417">
    <property type="entry name" value="P-loop_NTPase"/>
</dbReference>
<reference evidence="2 3" key="1">
    <citation type="submission" date="2015-09" db="EMBL/GenBank/DDBJ databases">
        <title>Complete genome sequence of Defluviimonas alba cai42t isolated from an oilfield in Xinjiang.</title>
        <authorList>
            <person name="Geng S."/>
            <person name="Pan X."/>
            <person name="Wu X."/>
        </authorList>
    </citation>
    <scope>NUCLEOTIDE SEQUENCE [LARGE SCALE GENOMIC DNA]</scope>
    <source>
        <strain evidence="3">cai42</strain>
    </source>
</reference>
<keyword evidence="3" id="KW-1185">Reference proteome</keyword>
<evidence type="ECO:0000313" key="2">
    <source>
        <dbReference type="EMBL" id="AMY69327.1"/>
    </source>
</evidence>
<dbReference type="PIRSF" id="PIRSF021497">
    <property type="entry name" value="Sulphotransferase_Stf0"/>
    <property type="match status" value="1"/>
</dbReference>
<sequence length="254" mass="27408">MPPSPRFDSYMLCATPRSGSTLLCNLLAATGVAGDPDSFFMAEVDPVWAGRWGLPSREGHGTADHAAAYLRAAITAGRGQTGVFGLRIMREDLGGLSELIGRVHPGLPSDRDRLQAAFGRVLCIHLAREDKLAQAVSRVKADQTGLWHVGPDGTELERLSPPRAPSYDFDRIATRLAELEAQDAAWLAWFAAQRITPLAIRYEDLAQDPGRAVAQICEALGVQSPPPAGLTPGVAKLADAVSLEWMARYRAETR</sequence>
<organism evidence="2 3">
    <name type="scientific">Frigidibacter mobilis</name>
    <dbReference type="NCBI Taxonomy" id="1335048"/>
    <lineage>
        <taxon>Bacteria</taxon>
        <taxon>Pseudomonadati</taxon>
        <taxon>Pseudomonadota</taxon>
        <taxon>Alphaproteobacteria</taxon>
        <taxon>Rhodobacterales</taxon>
        <taxon>Paracoccaceae</taxon>
        <taxon>Frigidibacter</taxon>
    </lineage>
</organism>
<name>A0A159Z2M1_9RHOB</name>
<dbReference type="Pfam" id="PF09037">
    <property type="entry name" value="Sulphotransf"/>
    <property type="match status" value="1"/>
</dbReference>
<protein>
    <recommendedName>
        <fullName evidence="1">Sulphotransferase Stf0 domain-containing protein</fullName>
    </recommendedName>
</protein>
<dbReference type="OrthoDB" id="5562925at2"/>
<dbReference type="Gene3D" id="3.40.50.300">
    <property type="entry name" value="P-loop containing nucleotide triphosphate hydrolases"/>
    <property type="match status" value="1"/>
</dbReference>